<accession>A0A059AWJ1</accession>
<proteinExistence type="predicted"/>
<name>A0A059AWJ1_EUCGR</name>
<evidence type="ECO:0000256" key="1">
    <source>
        <dbReference type="SAM" id="MobiDB-lite"/>
    </source>
</evidence>
<protein>
    <submittedName>
        <fullName evidence="2">Uncharacterized protein</fullName>
    </submittedName>
</protein>
<sequence length="162" mass="18450">MLSSFKFHQESLSTSPSHKLRFCTNFTNFLSLSPQLSKLSSATEQASLIATTGRSDSFQASLWVIYSTTLHRSSRIGRSFPQLELPLILKQPKIAPRDPRRSSRSVTERKMMNGLQRIGKFSRRKLERGRRVFPGKHERKKIKSGRVNGGSLTAQDEDRWAS</sequence>
<organism evidence="2">
    <name type="scientific">Eucalyptus grandis</name>
    <name type="common">Flooded gum</name>
    <dbReference type="NCBI Taxonomy" id="71139"/>
    <lineage>
        <taxon>Eukaryota</taxon>
        <taxon>Viridiplantae</taxon>
        <taxon>Streptophyta</taxon>
        <taxon>Embryophyta</taxon>
        <taxon>Tracheophyta</taxon>
        <taxon>Spermatophyta</taxon>
        <taxon>Magnoliopsida</taxon>
        <taxon>eudicotyledons</taxon>
        <taxon>Gunneridae</taxon>
        <taxon>Pentapetalae</taxon>
        <taxon>rosids</taxon>
        <taxon>malvids</taxon>
        <taxon>Myrtales</taxon>
        <taxon>Myrtaceae</taxon>
        <taxon>Myrtoideae</taxon>
        <taxon>Eucalypteae</taxon>
        <taxon>Eucalyptus</taxon>
    </lineage>
</organism>
<feature type="compositionally biased region" description="Basic residues" evidence="1">
    <location>
        <begin position="126"/>
        <end position="144"/>
    </location>
</feature>
<dbReference type="Gramene" id="KCW58342">
    <property type="protein sequence ID" value="KCW58342"/>
    <property type="gene ID" value="EUGRSUZ_H01026"/>
</dbReference>
<dbReference type="AlphaFoldDB" id="A0A059AWJ1"/>
<reference evidence="2" key="1">
    <citation type="submission" date="2013-07" db="EMBL/GenBank/DDBJ databases">
        <title>The genome of Eucalyptus grandis.</title>
        <authorList>
            <person name="Schmutz J."/>
            <person name="Hayes R."/>
            <person name="Myburg A."/>
            <person name="Tuskan G."/>
            <person name="Grattapaglia D."/>
            <person name="Rokhsar D.S."/>
        </authorList>
    </citation>
    <scope>NUCLEOTIDE SEQUENCE</scope>
    <source>
        <tissue evidence="2">Leaf extractions</tissue>
    </source>
</reference>
<gene>
    <name evidence="2" type="ORF">EUGRSUZ_H01026</name>
</gene>
<dbReference type="InParanoid" id="A0A059AWJ1"/>
<dbReference type="EMBL" id="KK198760">
    <property type="protein sequence ID" value="KCW58342.1"/>
    <property type="molecule type" value="Genomic_DNA"/>
</dbReference>
<evidence type="ECO:0000313" key="2">
    <source>
        <dbReference type="EMBL" id="KCW58342.1"/>
    </source>
</evidence>
<feature type="region of interest" description="Disordered" evidence="1">
    <location>
        <begin position="126"/>
        <end position="162"/>
    </location>
</feature>